<dbReference type="Pfam" id="PF05621">
    <property type="entry name" value="TniB"/>
    <property type="match status" value="1"/>
</dbReference>
<organism evidence="2 3">
    <name type="scientific">Nonomuraea dietziae</name>
    <dbReference type="NCBI Taxonomy" id="65515"/>
    <lineage>
        <taxon>Bacteria</taxon>
        <taxon>Bacillati</taxon>
        <taxon>Actinomycetota</taxon>
        <taxon>Actinomycetes</taxon>
        <taxon>Streptosporangiales</taxon>
        <taxon>Streptosporangiaceae</taxon>
        <taxon>Nonomuraea</taxon>
    </lineage>
</organism>
<dbReference type="SUPFAM" id="SSF52540">
    <property type="entry name" value="P-loop containing nucleoside triphosphate hydrolases"/>
    <property type="match status" value="1"/>
</dbReference>
<dbReference type="InterPro" id="IPR027417">
    <property type="entry name" value="P-loop_NTPase"/>
</dbReference>
<evidence type="ECO:0000313" key="3">
    <source>
        <dbReference type="Proteomes" id="UP000579945"/>
    </source>
</evidence>
<dbReference type="InterPro" id="IPR008868">
    <property type="entry name" value="TniB"/>
</dbReference>
<dbReference type="Proteomes" id="UP000579945">
    <property type="component" value="Unassembled WGS sequence"/>
</dbReference>
<keyword evidence="3" id="KW-1185">Reference proteome</keyword>
<reference evidence="2 3" key="1">
    <citation type="submission" date="2020-08" db="EMBL/GenBank/DDBJ databases">
        <title>Sequencing the genomes of 1000 actinobacteria strains.</title>
        <authorList>
            <person name="Klenk H.-P."/>
        </authorList>
    </citation>
    <scope>NUCLEOTIDE SEQUENCE [LARGE SCALE GENOMIC DNA]</scope>
    <source>
        <strain evidence="2 3">DSM 44320</strain>
    </source>
</reference>
<proteinExistence type="predicted"/>
<protein>
    <recommendedName>
        <fullName evidence="1">AAA+ ATPase domain-containing protein</fullName>
    </recommendedName>
</protein>
<name>A0A7W5YNY1_9ACTN</name>
<comment type="caution">
    <text evidence="2">The sequence shown here is derived from an EMBL/GenBank/DDBJ whole genome shotgun (WGS) entry which is preliminary data.</text>
</comment>
<evidence type="ECO:0000313" key="2">
    <source>
        <dbReference type="EMBL" id="MBB3724464.1"/>
    </source>
</evidence>
<accession>A0A7W5YNY1</accession>
<dbReference type="Gene3D" id="3.40.50.300">
    <property type="entry name" value="P-loop containing nucleotide triphosphate hydrolases"/>
    <property type="match status" value="1"/>
</dbReference>
<sequence>MNSEPKTGPEIELEPGLADLSHLHESAWPVARLSAAERLARVRADRWIGYTRATQALDQLNTLLNWPAKQRMPNLLVIGPTNNGKSMILEKFRRLHPPTSHPDAEEIPVLMVQMPSDPHVARFYTALLSALGAPLRPRQRLAELEQLAVRLLRQAGVRMLVIDELHSVLAGRDGPRREFLNLLRFLGNELKIPLVGVGTRDAYLAIRSDDQLENRFAPFVLPRWQPGREASTLLASFAAAFPLRRPSHLATPEMTDYLLTCSEGTIGELAALLTETAAAAIESGEEAINQRTLLMASYVGPTERRRKFERELV</sequence>
<dbReference type="AlphaFoldDB" id="A0A7W5YNY1"/>
<dbReference type="EMBL" id="JACIBV010000001">
    <property type="protein sequence ID" value="MBB3724464.1"/>
    <property type="molecule type" value="Genomic_DNA"/>
</dbReference>
<dbReference type="RefSeq" id="WP_312895308.1">
    <property type="nucleotide sequence ID" value="NZ_BAAAXX010000054.1"/>
</dbReference>
<evidence type="ECO:0000259" key="1">
    <source>
        <dbReference type="SMART" id="SM00382"/>
    </source>
</evidence>
<dbReference type="SMART" id="SM00382">
    <property type="entry name" value="AAA"/>
    <property type="match status" value="1"/>
</dbReference>
<gene>
    <name evidence="2" type="ORF">FHR33_000324</name>
</gene>
<dbReference type="InterPro" id="IPR003593">
    <property type="entry name" value="AAA+_ATPase"/>
</dbReference>
<feature type="domain" description="AAA+ ATPase" evidence="1">
    <location>
        <begin position="71"/>
        <end position="218"/>
    </location>
</feature>